<dbReference type="Pfam" id="PF01420">
    <property type="entry name" value="Methylase_S"/>
    <property type="match status" value="2"/>
</dbReference>
<dbReference type="InterPro" id="IPR044946">
    <property type="entry name" value="Restrct_endonuc_typeI_TRD_sf"/>
</dbReference>
<dbReference type="STRING" id="203124.Tery_2421"/>
<dbReference type="InterPro" id="IPR052021">
    <property type="entry name" value="Type-I_RS_S_subunit"/>
</dbReference>
<evidence type="ECO:0000313" key="5">
    <source>
        <dbReference type="EMBL" id="ABG51638.1"/>
    </source>
</evidence>
<dbReference type="OrthoDB" id="9815652at2"/>
<keyword evidence="3" id="KW-0238">DNA-binding</keyword>
<sequence length="402" mass="44967">MKWQRVFVEDVAKIVTKGTTPTSIGFSFSKEGIPFLRVNNIQDGKINLGDVLFIDSKTDQALARSRILKKDVIISIAGTIGKTAVIPTNAPAMNCNQALAIIRLHNNVDPYYFNHWLNTGDAFRQITGSKVTATISNLSLGCIKKLKIPLPPIEEQRRIAAILDQADAIRRKRQQAIALTDELLRSTFLEMFGDPVINPKGWEVKKLEEVALKRKGAIKCGPFGSQLLISEFVKDGIPVYGIDNVQKNEFVWAKPKYITTEKYEQLKSFSIQDEDVLISRTGTVGRTCVAPPDIPRSILGPNLLKVSLNTNKMLPKYLSYALNHSNPLIEEIKRMSPGATVAVFNTTNLKALRLTIPHINLQSQFVNFTENVELTKQKESNYLTESNNLFNSLLQRAFKGQL</sequence>
<comment type="similarity">
    <text evidence="1">Belongs to the type-I restriction system S methylase family.</text>
</comment>
<dbReference type="SUPFAM" id="SSF116734">
    <property type="entry name" value="DNA methylase specificity domain"/>
    <property type="match status" value="2"/>
</dbReference>
<dbReference type="Gene3D" id="3.90.220.20">
    <property type="entry name" value="DNA methylase specificity domains"/>
    <property type="match status" value="2"/>
</dbReference>
<dbReference type="RefSeq" id="WP_011612004.1">
    <property type="nucleotide sequence ID" value="NC_008312.1"/>
</dbReference>
<evidence type="ECO:0000259" key="4">
    <source>
        <dbReference type="Pfam" id="PF01420"/>
    </source>
</evidence>
<dbReference type="GO" id="GO:0003677">
    <property type="term" value="F:DNA binding"/>
    <property type="evidence" value="ECO:0007669"/>
    <property type="project" value="UniProtKB-KW"/>
</dbReference>
<keyword evidence="2" id="KW-0680">Restriction system</keyword>
<reference evidence="5" key="1">
    <citation type="submission" date="2006-06" db="EMBL/GenBank/DDBJ databases">
        <title>Complete sequence of Trichodesmium erythraeum IMS101.</title>
        <authorList>
            <consortium name="US DOE Joint Genome Institute"/>
            <person name="Copeland A."/>
            <person name="Lucas S."/>
            <person name="Lapidus A."/>
            <person name="Barry K."/>
            <person name="Detter J.C."/>
            <person name="Glavina del Rio T."/>
            <person name="Hammon N."/>
            <person name="Israni S."/>
            <person name="Dalin E."/>
            <person name="Tice H."/>
            <person name="Pitluck S."/>
            <person name="Kiss H."/>
            <person name="Munk A.C."/>
            <person name="Brettin T."/>
            <person name="Bruce D."/>
            <person name="Han C."/>
            <person name="Tapia R."/>
            <person name="Gilna P."/>
            <person name="Schmutz J."/>
            <person name="Larimer F."/>
            <person name="Land M."/>
            <person name="Hauser L."/>
            <person name="Kyrpides N."/>
            <person name="Kim E."/>
            <person name="Richardson P."/>
        </authorList>
    </citation>
    <scope>NUCLEOTIDE SEQUENCE [LARGE SCALE GENOMIC DNA]</scope>
    <source>
        <strain evidence="5">IMS101</strain>
    </source>
</reference>
<name>Q112D6_TRIEI</name>
<dbReference type="AlphaFoldDB" id="Q112D6"/>
<dbReference type="InterPro" id="IPR000055">
    <property type="entry name" value="Restrct_endonuc_typeI_TRD"/>
</dbReference>
<dbReference type="eggNOG" id="COG0732">
    <property type="taxonomic scope" value="Bacteria"/>
</dbReference>
<dbReference type="GO" id="GO:0009307">
    <property type="term" value="P:DNA restriction-modification system"/>
    <property type="evidence" value="ECO:0007669"/>
    <property type="project" value="UniProtKB-KW"/>
</dbReference>
<organism evidence="5">
    <name type="scientific">Trichodesmium erythraeum (strain IMS101)</name>
    <dbReference type="NCBI Taxonomy" id="203124"/>
    <lineage>
        <taxon>Bacteria</taxon>
        <taxon>Bacillati</taxon>
        <taxon>Cyanobacteriota</taxon>
        <taxon>Cyanophyceae</taxon>
        <taxon>Oscillatoriophycideae</taxon>
        <taxon>Oscillatoriales</taxon>
        <taxon>Microcoleaceae</taxon>
        <taxon>Trichodesmium</taxon>
    </lineage>
</organism>
<dbReference type="EMBL" id="CP000393">
    <property type="protein sequence ID" value="ABG51638.1"/>
    <property type="molecule type" value="Genomic_DNA"/>
</dbReference>
<dbReference type="HOGENOM" id="CLU_021095_10_1_3"/>
<feature type="domain" description="Type I restriction modification DNA specificity" evidence="4">
    <location>
        <begin position="199"/>
        <end position="374"/>
    </location>
</feature>
<protein>
    <submittedName>
        <fullName evidence="5">Restriction modification system DNA specificity domain</fullName>
    </submittedName>
</protein>
<evidence type="ECO:0000256" key="3">
    <source>
        <dbReference type="ARBA" id="ARBA00023125"/>
    </source>
</evidence>
<dbReference type="KEGG" id="ter:Tery_2421"/>
<proteinExistence type="inferred from homology"/>
<evidence type="ECO:0000256" key="2">
    <source>
        <dbReference type="ARBA" id="ARBA00022747"/>
    </source>
</evidence>
<gene>
    <name evidence="5" type="ordered locus">Tery_2421</name>
</gene>
<dbReference type="PANTHER" id="PTHR30408">
    <property type="entry name" value="TYPE-1 RESTRICTION ENZYME ECOKI SPECIFICITY PROTEIN"/>
    <property type="match status" value="1"/>
</dbReference>
<accession>Q112D6</accession>
<evidence type="ECO:0000256" key="1">
    <source>
        <dbReference type="ARBA" id="ARBA00010923"/>
    </source>
</evidence>
<dbReference type="REBASE" id="13422">
    <property type="entry name" value="S.TerORF2418P"/>
</dbReference>
<dbReference type="CDD" id="cd17246">
    <property type="entry name" value="RMtype1_S_SonII-TRD2-CR2_like"/>
    <property type="match status" value="1"/>
</dbReference>
<dbReference type="PANTHER" id="PTHR30408:SF12">
    <property type="entry name" value="TYPE I RESTRICTION ENZYME MJAVIII SPECIFICITY SUBUNIT"/>
    <property type="match status" value="1"/>
</dbReference>
<feature type="domain" description="Type I restriction modification DNA specificity" evidence="4">
    <location>
        <begin position="2"/>
        <end position="177"/>
    </location>
</feature>